<gene>
    <name evidence="2" type="ORF">JOF56_003226</name>
</gene>
<feature type="compositionally biased region" description="Pro residues" evidence="1">
    <location>
        <begin position="96"/>
        <end position="106"/>
    </location>
</feature>
<proteinExistence type="predicted"/>
<organism evidence="2 3">
    <name type="scientific">Kibdelosporangium banguiense</name>
    <dbReference type="NCBI Taxonomy" id="1365924"/>
    <lineage>
        <taxon>Bacteria</taxon>
        <taxon>Bacillati</taxon>
        <taxon>Actinomycetota</taxon>
        <taxon>Actinomycetes</taxon>
        <taxon>Pseudonocardiales</taxon>
        <taxon>Pseudonocardiaceae</taxon>
        <taxon>Kibdelosporangium</taxon>
    </lineage>
</organism>
<reference evidence="2 3" key="1">
    <citation type="submission" date="2021-03" db="EMBL/GenBank/DDBJ databases">
        <title>Sequencing the genomes of 1000 actinobacteria strains.</title>
        <authorList>
            <person name="Klenk H.-P."/>
        </authorList>
    </citation>
    <scope>NUCLEOTIDE SEQUENCE [LARGE SCALE GENOMIC DNA]</scope>
    <source>
        <strain evidence="2 3">DSM 46670</strain>
    </source>
</reference>
<name>A0ABS4TG82_9PSEU</name>
<sequence>MDPRERADAALARARARGAFVVTPEDAISPMDAVNTLQIPRVVVDALDNQHQADPEATMAVGHPLSDPQPTQRHPSPRRPQPYPNAPKQHHYQHQAPPPRQAPPPEQEQQQQEQPEGMVPTVKKQPSPRPTMSQRLDGKL</sequence>
<comment type="caution">
    <text evidence="2">The sequence shown here is derived from an EMBL/GenBank/DDBJ whole genome shotgun (WGS) entry which is preliminary data.</text>
</comment>
<evidence type="ECO:0000313" key="3">
    <source>
        <dbReference type="Proteomes" id="UP001519332"/>
    </source>
</evidence>
<evidence type="ECO:0000256" key="1">
    <source>
        <dbReference type="SAM" id="MobiDB-lite"/>
    </source>
</evidence>
<keyword evidence="3" id="KW-1185">Reference proteome</keyword>
<evidence type="ECO:0000313" key="2">
    <source>
        <dbReference type="EMBL" id="MBP2322841.1"/>
    </source>
</evidence>
<protein>
    <submittedName>
        <fullName evidence="2">Uncharacterized protein</fullName>
    </submittedName>
</protein>
<dbReference type="RefSeq" id="WP_209638569.1">
    <property type="nucleotide sequence ID" value="NZ_JAGINW010000001.1"/>
</dbReference>
<accession>A0ABS4TG82</accession>
<dbReference type="EMBL" id="JAGINW010000001">
    <property type="protein sequence ID" value="MBP2322841.1"/>
    <property type="molecule type" value="Genomic_DNA"/>
</dbReference>
<feature type="region of interest" description="Disordered" evidence="1">
    <location>
        <begin position="47"/>
        <end position="140"/>
    </location>
</feature>
<dbReference type="Proteomes" id="UP001519332">
    <property type="component" value="Unassembled WGS sequence"/>
</dbReference>